<evidence type="ECO:0000256" key="2">
    <source>
        <dbReference type="PIRSR" id="PIRSR000390-1"/>
    </source>
</evidence>
<evidence type="ECO:0000256" key="4">
    <source>
        <dbReference type="RuleBase" id="RU004508"/>
    </source>
</evidence>
<keyword evidence="5" id="KW-0808">Transferase</keyword>
<keyword evidence="3 4" id="KW-0663">Pyridoxal phosphate</keyword>
<dbReference type="PIRSF" id="PIRSF000390">
    <property type="entry name" value="PLP_StrS"/>
    <property type="match status" value="1"/>
</dbReference>
<dbReference type="Gene3D" id="3.40.640.10">
    <property type="entry name" value="Type I PLP-dependent aspartate aminotransferase-like (Major domain)"/>
    <property type="match status" value="1"/>
</dbReference>
<accession>A0AAE3MAE3</accession>
<dbReference type="PANTHER" id="PTHR30244">
    <property type="entry name" value="TRANSAMINASE"/>
    <property type="match status" value="1"/>
</dbReference>
<evidence type="ECO:0000256" key="3">
    <source>
        <dbReference type="PIRSR" id="PIRSR000390-2"/>
    </source>
</evidence>
<organism evidence="5 6">
    <name type="scientific">Plebeiibacterium marinum</name>
    <dbReference type="NCBI Taxonomy" id="2992111"/>
    <lineage>
        <taxon>Bacteria</taxon>
        <taxon>Pseudomonadati</taxon>
        <taxon>Bacteroidota</taxon>
        <taxon>Bacteroidia</taxon>
        <taxon>Marinilabiliales</taxon>
        <taxon>Marinilabiliaceae</taxon>
        <taxon>Plebeiibacterium</taxon>
    </lineage>
</organism>
<dbReference type="GO" id="GO:0030170">
    <property type="term" value="F:pyridoxal phosphate binding"/>
    <property type="evidence" value="ECO:0007669"/>
    <property type="project" value="TreeGrafter"/>
</dbReference>
<dbReference type="AlphaFoldDB" id="A0AAE3MAE3"/>
<dbReference type="RefSeq" id="WP_301197498.1">
    <property type="nucleotide sequence ID" value="NZ_JAPDPI010000002.1"/>
</dbReference>
<evidence type="ECO:0000313" key="5">
    <source>
        <dbReference type="EMBL" id="MCW3804273.1"/>
    </source>
</evidence>
<gene>
    <name evidence="5" type="ORF">OM074_01480</name>
</gene>
<dbReference type="Pfam" id="PF01041">
    <property type="entry name" value="DegT_DnrJ_EryC1"/>
    <property type="match status" value="1"/>
</dbReference>
<dbReference type="Proteomes" id="UP001207408">
    <property type="component" value="Unassembled WGS sequence"/>
</dbReference>
<proteinExistence type="inferred from homology"/>
<feature type="modified residue" description="N6-(pyridoxal phosphate)lysine" evidence="3">
    <location>
        <position position="186"/>
    </location>
</feature>
<protein>
    <submittedName>
        <fullName evidence="5">DegT/DnrJ/EryC1/StrS family aminotransferase</fullName>
    </submittedName>
</protein>
<dbReference type="PANTHER" id="PTHR30244:SF34">
    <property type="entry name" value="DTDP-4-AMINO-4,6-DIDEOXYGALACTOSE TRANSAMINASE"/>
    <property type="match status" value="1"/>
</dbReference>
<keyword evidence="6" id="KW-1185">Reference proteome</keyword>
<dbReference type="InterPro" id="IPR015424">
    <property type="entry name" value="PyrdxlP-dep_Trfase"/>
</dbReference>
<keyword evidence="5" id="KW-0032">Aminotransferase</keyword>
<feature type="active site" description="Proton acceptor" evidence="2">
    <location>
        <position position="186"/>
    </location>
</feature>
<sequence>MPGTELFGKEEKEQVMEVLETGILFRYNHDEQRKGIWKAKTFEKEFAEYHSAKYCHMVTSGTAADAVSLASVGVGAGDEVIVPPFTFIAPIEAVVNCGAVPVFAEIDETLCLSAASIEAAITPKTKAVMLVHMVGAMAQIDEIVEVCNKHNIILIEDTAQALGGSYKGKMLGTFGKVACYSFDFFKLITAGEGGAVLTNDEEVYTTAHTWSDHGHSHLGNNRGAEDHPILGTNYRISELHAAVGLAQFRKIDYILERLRSNKKVLKDYLKKFPQVVFRNVPDESGDSATVLNFFLPTQEEAKKACADLAAEGVAAAYWFNNNYHFIKNWDHLTECKVAGPVGMQFLDKPQDYKNLDLPKSYDIIGRLVSINMNITSTPEQLEAICKAFDKVLG</sequence>
<dbReference type="GO" id="GO:0008483">
    <property type="term" value="F:transaminase activity"/>
    <property type="evidence" value="ECO:0007669"/>
    <property type="project" value="UniProtKB-KW"/>
</dbReference>
<comment type="similarity">
    <text evidence="1 4">Belongs to the DegT/DnrJ/EryC1 family.</text>
</comment>
<dbReference type="GO" id="GO:0000271">
    <property type="term" value="P:polysaccharide biosynthetic process"/>
    <property type="evidence" value="ECO:0007669"/>
    <property type="project" value="TreeGrafter"/>
</dbReference>
<evidence type="ECO:0000313" key="6">
    <source>
        <dbReference type="Proteomes" id="UP001207408"/>
    </source>
</evidence>
<dbReference type="CDD" id="cd00616">
    <property type="entry name" value="AHBA_syn"/>
    <property type="match status" value="1"/>
</dbReference>
<comment type="caution">
    <text evidence="5">The sequence shown here is derived from an EMBL/GenBank/DDBJ whole genome shotgun (WGS) entry which is preliminary data.</text>
</comment>
<dbReference type="SUPFAM" id="SSF53383">
    <property type="entry name" value="PLP-dependent transferases"/>
    <property type="match status" value="1"/>
</dbReference>
<evidence type="ECO:0000256" key="1">
    <source>
        <dbReference type="ARBA" id="ARBA00037999"/>
    </source>
</evidence>
<dbReference type="InterPro" id="IPR015421">
    <property type="entry name" value="PyrdxlP-dep_Trfase_major"/>
</dbReference>
<reference evidence="5" key="1">
    <citation type="submission" date="2022-10" db="EMBL/GenBank/DDBJ databases">
        <authorList>
            <person name="Yu W.X."/>
        </authorList>
    </citation>
    <scope>NUCLEOTIDE SEQUENCE</scope>
    <source>
        <strain evidence="5">D04</strain>
    </source>
</reference>
<dbReference type="Gene3D" id="3.90.1150.10">
    <property type="entry name" value="Aspartate Aminotransferase, domain 1"/>
    <property type="match status" value="1"/>
</dbReference>
<name>A0AAE3MAE3_9BACT</name>
<dbReference type="EMBL" id="JAPDPI010000002">
    <property type="protein sequence ID" value="MCW3804273.1"/>
    <property type="molecule type" value="Genomic_DNA"/>
</dbReference>
<dbReference type="InterPro" id="IPR015422">
    <property type="entry name" value="PyrdxlP-dep_Trfase_small"/>
</dbReference>
<dbReference type="InterPro" id="IPR000653">
    <property type="entry name" value="DegT/StrS_aminotransferase"/>
</dbReference>